<dbReference type="EnsemblMetazoa" id="Aqu2.1.39346_001">
    <property type="protein sequence ID" value="Aqu2.1.39346_001"/>
    <property type="gene ID" value="Aqu2.1.39346"/>
</dbReference>
<name>A0A1X7VH00_AMPQE</name>
<evidence type="ECO:0000256" key="1">
    <source>
        <dbReference type="SAM" id="MobiDB-lite"/>
    </source>
</evidence>
<feature type="compositionally biased region" description="Basic residues" evidence="1">
    <location>
        <begin position="48"/>
        <end position="58"/>
    </location>
</feature>
<proteinExistence type="predicted"/>
<organism evidence="2">
    <name type="scientific">Amphimedon queenslandica</name>
    <name type="common">Sponge</name>
    <dbReference type="NCBI Taxonomy" id="400682"/>
    <lineage>
        <taxon>Eukaryota</taxon>
        <taxon>Metazoa</taxon>
        <taxon>Porifera</taxon>
        <taxon>Demospongiae</taxon>
        <taxon>Heteroscleromorpha</taxon>
        <taxon>Haplosclerida</taxon>
        <taxon>Niphatidae</taxon>
        <taxon>Amphimedon</taxon>
    </lineage>
</organism>
<reference evidence="2" key="1">
    <citation type="submission" date="2017-05" db="UniProtKB">
        <authorList>
            <consortium name="EnsemblMetazoa"/>
        </authorList>
    </citation>
    <scope>IDENTIFICATION</scope>
</reference>
<evidence type="ECO:0000313" key="2">
    <source>
        <dbReference type="EnsemblMetazoa" id="Aqu2.1.39346_001"/>
    </source>
</evidence>
<dbReference type="InParanoid" id="A0A1X7VH00"/>
<feature type="region of interest" description="Disordered" evidence="1">
    <location>
        <begin position="43"/>
        <end position="84"/>
    </location>
</feature>
<sequence>MASGDDTTCLALKGVYSKLYQLGLSFSLAGELQSRRLSLNSSSFNSKKLNKKNKKKKSSSSSVVQHSKGEPKLSAAPPRTKVSNQALPGSLATATSKAVDLCSCSSVEYHVKEGVPGVSYTNDTGETGWTPVRQVRRGRRFRSNIHPSDCSEDGSDTETEDLIIAPNSKVTIQVRDNVPGLFEASPKIKIWTPIAARTRTQSRIQ</sequence>
<dbReference type="AlphaFoldDB" id="A0A1X7VH00"/>
<accession>A0A1X7VH00</accession>
<protein>
    <submittedName>
        <fullName evidence="2">Uncharacterized protein</fullName>
    </submittedName>
</protein>